<dbReference type="Pfam" id="PF02706">
    <property type="entry name" value="Wzz"/>
    <property type="match status" value="1"/>
</dbReference>
<keyword evidence="6" id="KW-0175">Coiled coil</keyword>
<evidence type="ECO:0000256" key="6">
    <source>
        <dbReference type="SAM" id="Coils"/>
    </source>
</evidence>
<evidence type="ECO:0000259" key="8">
    <source>
        <dbReference type="Pfam" id="PF02706"/>
    </source>
</evidence>
<evidence type="ECO:0000256" key="2">
    <source>
        <dbReference type="ARBA" id="ARBA00022475"/>
    </source>
</evidence>
<dbReference type="InterPro" id="IPR003856">
    <property type="entry name" value="LPS_length_determ_N"/>
</dbReference>
<evidence type="ECO:0000313" key="11">
    <source>
        <dbReference type="Proteomes" id="UP000279422"/>
    </source>
</evidence>
<accession>A0A497E2A9</accession>
<reference evidence="10 11" key="1">
    <citation type="submission" date="2018-06" db="EMBL/GenBank/DDBJ databases">
        <title>Extensive metabolic versatility and redundancy in microbially diverse, dynamic hydrothermal sediments.</title>
        <authorList>
            <person name="Dombrowski N."/>
            <person name="Teske A."/>
            <person name="Baker B.J."/>
        </authorList>
    </citation>
    <scope>NUCLEOTIDE SEQUENCE [LARGE SCALE GENOMIC DNA]</scope>
    <source>
        <strain evidence="10">B47_G16</strain>
    </source>
</reference>
<name>A0A497E2A9_UNCAE</name>
<evidence type="ECO:0000256" key="1">
    <source>
        <dbReference type="ARBA" id="ARBA00004651"/>
    </source>
</evidence>
<dbReference type="InterPro" id="IPR032807">
    <property type="entry name" value="GNVR"/>
</dbReference>
<keyword evidence="4 7" id="KW-1133">Transmembrane helix</keyword>
<organism evidence="10 11">
    <name type="scientific">Aerophobetes bacterium</name>
    <dbReference type="NCBI Taxonomy" id="2030807"/>
    <lineage>
        <taxon>Bacteria</taxon>
        <taxon>Candidatus Aerophobota</taxon>
    </lineage>
</organism>
<evidence type="ECO:0000259" key="9">
    <source>
        <dbReference type="Pfam" id="PF13807"/>
    </source>
</evidence>
<evidence type="ECO:0000256" key="7">
    <source>
        <dbReference type="SAM" id="Phobius"/>
    </source>
</evidence>
<evidence type="ECO:0000313" key="10">
    <source>
        <dbReference type="EMBL" id="RLE07377.1"/>
    </source>
</evidence>
<sequence length="548" mass="62927">MIILERKMNEYDEVDLRDYIEVLLRRKWIVILVTLSAIIGAAVISFFVLKPVYQAKTVLLIPKFAPAVISKSMTIEGYINLRTLTPQVFSPETYIGLLKSSSLEEKVIDILDLRKASGEKLSPDELEKMMVAEPVKGADLIEIKVESNDPKMAREIANTWTQLFIKENKESGIQNTIHSESAIKAQLEIVKRKLNEAEEKKKVFETKSKIPILEKEVSNKIDKIAEFKARLSEIDRSLKSIRAEIRIWLPELVSSEISAYESRLADIRLTQLRQEWEAKKIKEELRNQSKILVLHKSITEDQYLNQLLAELTRSKAISLSNLKLESEQVNPLYENLKQRLINLNISQDILKEEAVKLETAIMKFKELLAELSKQLSNDELEYEKLISVVNANLSKMREVQLGSLRSPMARELEKKLVNATVSIRSFLEERKQLNEDIQEYSKELEDLRAILEAERLKLTDIERAIDIAKSTYNLLSQKLEDARIASTMKTGEVRIVSLATEPKYPIKPRKKQNILISGVLGLFIGTVAAFFVDYWKKDEKKESIDEQA</sequence>
<feature type="coiled-coil region" evidence="6">
    <location>
        <begin position="180"/>
        <end position="244"/>
    </location>
</feature>
<comment type="caution">
    <text evidence="10">The sequence shown here is derived from an EMBL/GenBank/DDBJ whole genome shotgun (WGS) entry which is preliminary data.</text>
</comment>
<gene>
    <name evidence="10" type="ORF">DRJ00_08240</name>
</gene>
<keyword evidence="3 7" id="KW-0812">Transmembrane</keyword>
<dbReference type="Pfam" id="PF13807">
    <property type="entry name" value="GNVR"/>
    <property type="match status" value="1"/>
</dbReference>
<evidence type="ECO:0000256" key="5">
    <source>
        <dbReference type="ARBA" id="ARBA00023136"/>
    </source>
</evidence>
<feature type="transmembrane region" description="Helical" evidence="7">
    <location>
        <begin position="514"/>
        <end position="535"/>
    </location>
</feature>
<feature type="domain" description="Tyrosine-protein kinase G-rich" evidence="9">
    <location>
        <begin position="461"/>
        <end position="531"/>
    </location>
</feature>
<dbReference type="PANTHER" id="PTHR32309">
    <property type="entry name" value="TYROSINE-PROTEIN KINASE"/>
    <property type="match status" value="1"/>
</dbReference>
<evidence type="ECO:0000256" key="3">
    <source>
        <dbReference type="ARBA" id="ARBA00022692"/>
    </source>
</evidence>
<evidence type="ECO:0008006" key="12">
    <source>
        <dbReference type="Google" id="ProtNLM"/>
    </source>
</evidence>
<dbReference type="Proteomes" id="UP000279422">
    <property type="component" value="Unassembled WGS sequence"/>
</dbReference>
<dbReference type="InterPro" id="IPR050445">
    <property type="entry name" value="Bact_polysacc_biosynth/exp"/>
</dbReference>
<feature type="domain" description="Polysaccharide chain length determinant N-terminal" evidence="8">
    <location>
        <begin position="12"/>
        <end position="109"/>
    </location>
</feature>
<dbReference type="AlphaFoldDB" id="A0A497E2A9"/>
<evidence type="ECO:0000256" key="4">
    <source>
        <dbReference type="ARBA" id="ARBA00022989"/>
    </source>
</evidence>
<feature type="coiled-coil region" evidence="6">
    <location>
        <begin position="333"/>
        <end position="464"/>
    </location>
</feature>
<dbReference type="EMBL" id="QMPZ01000172">
    <property type="protein sequence ID" value="RLE07377.1"/>
    <property type="molecule type" value="Genomic_DNA"/>
</dbReference>
<comment type="subcellular location">
    <subcellularLocation>
        <location evidence="1">Cell membrane</location>
        <topology evidence="1">Multi-pass membrane protein</topology>
    </subcellularLocation>
</comment>
<dbReference type="PANTHER" id="PTHR32309:SF13">
    <property type="entry name" value="FERRIC ENTEROBACTIN TRANSPORT PROTEIN FEPE"/>
    <property type="match status" value="1"/>
</dbReference>
<keyword evidence="5 7" id="KW-0472">Membrane</keyword>
<protein>
    <recommendedName>
        <fullName evidence="12">Polysaccharide chain length determinant N-terminal domain-containing protein</fullName>
    </recommendedName>
</protein>
<proteinExistence type="predicted"/>
<keyword evidence="2" id="KW-1003">Cell membrane</keyword>
<dbReference type="GO" id="GO:0005886">
    <property type="term" value="C:plasma membrane"/>
    <property type="evidence" value="ECO:0007669"/>
    <property type="project" value="UniProtKB-SubCell"/>
</dbReference>
<feature type="transmembrane region" description="Helical" evidence="7">
    <location>
        <begin position="28"/>
        <end position="49"/>
    </location>
</feature>
<dbReference type="GO" id="GO:0004713">
    <property type="term" value="F:protein tyrosine kinase activity"/>
    <property type="evidence" value="ECO:0007669"/>
    <property type="project" value="TreeGrafter"/>
</dbReference>